<dbReference type="GeneID" id="127566367"/>
<organism evidence="1 3">
    <name type="scientific">Drosophila albomicans</name>
    <name type="common">Fruit fly</name>
    <dbReference type="NCBI Taxonomy" id="7291"/>
    <lineage>
        <taxon>Eukaryota</taxon>
        <taxon>Metazoa</taxon>
        <taxon>Ecdysozoa</taxon>
        <taxon>Arthropoda</taxon>
        <taxon>Hexapoda</taxon>
        <taxon>Insecta</taxon>
        <taxon>Pterygota</taxon>
        <taxon>Neoptera</taxon>
        <taxon>Endopterygota</taxon>
        <taxon>Diptera</taxon>
        <taxon>Brachycera</taxon>
        <taxon>Muscomorpha</taxon>
        <taxon>Ephydroidea</taxon>
        <taxon>Drosophilidae</taxon>
        <taxon>Drosophila</taxon>
    </lineage>
</organism>
<accession>A0A9C6TEB7</accession>
<dbReference type="PANTHER" id="PTHR33481:SF1">
    <property type="entry name" value="ENDONUCLEASE_EXONUCLEASE_PHOSPHATASE DOMAIN-CONTAINING PROTEIN-RELATED"/>
    <property type="match status" value="1"/>
</dbReference>
<dbReference type="AlphaFoldDB" id="A0A9C6TEB7"/>
<dbReference type="PANTHER" id="PTHR33481">
    <property type="entry name" value="REVERSE TRANSCRIPTASE"/>
    <property type="match status" value="1"/>
</dbReference>
<evidence type="ECO:0000313" key="2">
    <source>
        <dbReference type="RefSeq" id="XP_051864279.1"/>
    </source>
</evidence>
<evidence type="ECO:0000313" key="3">
    <source>
        <dbReference type="RefSeq" id="XP_051864353.1"/>
    </source>
</evidence>
<keyword evidence="1" id="KW-1185">Reference proteome</keyword>
<sequence length="298" mass="32972">MYDGILRLDLPTGASLIGFADHIALLVVAKELEVAETNCNLAIDCIRTWHKTEAVLISSRKKVESAVVKVGAAHITSKRTLKYLGVTIDSRLSFREHLQEVGRKAAVTNRALSRLMPNTRGPKESRRALISSVTRSIALYAAPIWADAVFKSLYIGGLASTFRLSSIRIISGFRTVSDEAAHVIAGIPPFEEMVRERVISGHGCFRSYLFQFGHNTAEECPACFPTAVEDAEHVIFQCGRYATLRQELADGIGERLTVSTLVPLMLVSATNWTLISQFVAAVMIEQRRAEKARQRTRE</sequence>
<proteinExistence type="predicted"/>
<reference evidence="2 3" key="1">
    <citation type="submission" date="2025-04" db="UniProtKB">
        <authorList>
            <consortium name="RefSeq"/>
        </authorList>
    </citation>
    <scope>IDENTIFICATION</scope>
    <source>
        <strain evidence="2 3">15112-1751.03</strain>
        <tissue evidence="2 3">Whole Adult</tissue>
    </source>
</reference>
<evidence type="ECO:0000313" key="1">
    <source>
        <dbReference type="Proteomes" id="UP000515160"/>
    </source>
</evidence>
<dbReference type="OrthoDB" id="8062836at2759"/>
<dbReference type="RefSeq" id="XP_051864353.1">
    <property type="nucleotide sequence ID" value="XM_052008393.1"/>
</dbReference>
<gene>
    <name evidence="3" type="primary">LOC127566367</name>
    <name evidence="2" type="synonym">LOC127566292</name>
</gene>
<name>A0A9C6TEB7_DROAB</name>
<dbReference type="Proteomes" id="UP000515160">
    <property type="component" value="Unplaced"/>
</dbReference>
<protein>
    <submittedName>
        <fullName evidence="2">Uncharacterized protein LOC127566292</fullName>
    </submittedName>
    <submittedName>
        <fullName evidence="3">Uncharacterized protein LOC127566367</fullName>
    </submittedName>
</protein>
<dbReference type="RefSeq" id="XP_051864279.1">
    <property type="nucleotide sequence ID" value="XM_052008319.1"/>
</dbReference>